<evidence type="ECO:0000313" key="10">
    <source>
        <dbReference type="Proteomes" id="UP000243217"/>
    </source>
</evidence>
<dbReference type="InterPro" id="IPR043145">
    <property type="entry name" value="Znf_ZZ_sf"/>
</dbReference>
<sequence length="756" mass="84132">MEFTYEGGIVSASLADTNEYVGFKQFVCSSYGLSKCVTSYVDVDGDSVTIGNQADLDEALAYMTEEELPILSVKVVGTKAEYKSVDVTKPAKKFTVEEAVMTLIEMMQEWTFATNEQLTIDLKQGFFNILLDPSFIDCWNRIVFDNKNPFNEYANAILTAICKQDVVSANELLNRADDLGDLVNFLFQESPQTSKLLATALPSLIQHFANVAQETIVVEEVVEPATVEVVEEQNEEEEKAPAPSTVVHSHRICDGCGMYPLLGIRHQSEQDRNLDFCSACVVIPRFQSLAPFRAIETELVVHYNIECDGCGAAPVEGVRYKSAITEDYDLCMLCEASGKYGEHEPFIKITTPEKAAVLKKKNKTASVPAVHMNIQCDGCNKHPIVGARYKSSVIKEFDLCESCEASGAYNESHGPFLKITNIDQTPFALYVATEKMHRDGTEPKETPTEFTSRVHSSYGACSPPRCWRGSRRHPKSHRGPMPPFNYGIPPPPPMFAPPQSHRGHRRPPMDKPEPYLRSRFVEDITIPDGTVCAPGQTLTKKWRLQNNGNNAWPQGCEVQVVGGMGIVAQAPIPVPPLAPGEDFVLSIDVQAPLENGRFVCYFRVCSPSGSRFGHRFWVDLVVDDSIPRSFEENITTEEDKEETQSSSDEQDHVDEDVSSIPMATLVVQDDAPEVTIEPQLQTSEITQVTEVDAIDEEPQLVQSSEVNTAVTENDTYEFATQLEELMLMGFTDEELNRSLLNQHNGNLERLIEILLQ</sequence>
<dbReference type="Pfam" id="PF16158">
    <property type="entry name" value="N_BRCA1_IG"/>
    <property type="match status" value="1"/>
</dbReference>
<dbReference type="SUPFAM" id="SSF57850">
    <property type="entry name" value="RING/U-box"/>
    <property type="match status" value="3"/>
</dbReference>
<evidence type="ECO:0008006" key="11">
    <source>
        <dbReference type="Google" id="ProtNLM"/>
    </source>
</evidence>
<gene>
    <name evidence="9" type="ORF">THRCLA_07857</name>
</gene>
<keyword evidence="4" id="KW-0862">Zinc</keyword>
<dbReference type="SUPFAM" id="SSF54277">
    <property type="entry name" value="CAD &amp; PB1 domains"/>
    <property type="match status" value="1"/>
</dbReference>
<evidence type="ECO:0000256" key="5">
    <source>
        <dbReference type="PROSITE-ProRule" id="PRU00228"/>
    </source>
</evidence>
<keyword evidence="3 5" id="KW-0863">Zinc-finger</keyword>
<dbReference type="Pfam" id="PF00627">
    <property type="entry name" value="UBA"/>
    <property type="match status" value="1"/>
</dbReference>
<keyword evidence="2" id="KW-0479">Metal-binding</keyword>
<dbReference type="OrthoDB" id="10064100at2759"/>
<dbReference type="SMART" id="SM00291">
    <property type="entry name" value="ZnF_ZZ"/>
    <property type="match status" value="3"/>
</dbReference>
<evidence type="ECO:0000259" key="8">
    <source>
        <dbReference type="PROSITE" id="PS50135"/>
    </source>
</evidence>
<dbReference type="EMBL" id="JNBS01002105">
    <property type="protein sequence ID" value="OQR95461.1"/>
    <property type="molecule type" value="Genomic_DNA"/>
</dbReference>
<keyword evidence="10" id="KW-1185">Reference proteome</keyword>
<protein>
    <recommendedName>
        <fullName evidence="11">ZZ-type domain-containing protein</fullName>
    </recommendedName>
</protein>
<dbReference type="PANTHER" id="PTHR20930">
    <property type="entry name" value="OVARIAN CARCINOMA ANTIGEN CA125-RELATED"/>
    <property type="match status" value="1"/>
</dbReference>
<evidence type="ECO:0000259" key="7">
    <source>
        <dbReference type="PROSITE" id="PS50030"/>
    </source>
</evidence>
<dbReference type="CDD" id="cd14947">
    <property type="entry name" value="NBR1_like"/>
    <property type="match status" value="1"/>
</dbReference>
<feature type="domain" description="ZZ-type" evidence="8">
    <location>
        <begin position="371"/>
        <end position="427"/>
    </location>
</feature>
<feature type="domain" description="ZZ-type" evidence="8">
    <location>
        <begin position="302"/>
        <end position="354"/>
    </location>
</feature>
<dbReference type="Gene3D" id="3.30.60.90">
    <property type="match status" value="3"/>
</dbReference>
<proteinExistence type="predicted"/>
<dbReference type="InterPro" id="IPR000433">
    <property type="entry name" value="Znf_ZZ"/>
</dbReference>
<dbReference type="InterPro" id="IPR015940">
    <property type="entry name" value="UBA"/>
</dbReference>
<dbReference type="Pfam" id="PF00569">
    <property type="entry name" value="ZZ"/>
    <property type="match status" value="2"/>
</dbReference>
<evidence type="ECO:0000256" key="6">
    <source>
        <dbReference type="SAM" id="MobiDB-lite"/>
    </source>
</evidence>
<dbReference type="Proteomes" id="UP000243217">
    <property type="component" value="Unassembled WGS sequence"/>
</dbReference>
<reference evidence="9 10" key="1">
    <citation type="journal article" date="2014" name="Genome Biol. Evol.">
        <title>The secreted proteins of Achlya hypogyna and Thraustotheca clavata identify the ancestral oomycete secretome and reveal gene acquisitions by horizontal gene transfer.</title>
        <authorList>
            <person name="Misner I."/>
            <person name="Blouin N."/>
            <person name="Leonard G."/>
            <person name="Richards T.A."/>
            <person name="Lane C.E."/>
        </authorList>
    </citation>
    <scope>NUCLEOTIDE SEQUENCE [LARGE SCALE GENOMIC DNA]</scope>
    <source>
        <strain evidence="9 10">ATCC 34112</strain>
    </source>
</reference>
<accession>A0A1V9ZC20</accession>
<evidence type="ECO:0000256" key="4">
    <source>
        <dbReference type="ARBA" id="ARBA00022833"/>
    </source>
</evidence>
<evidence type="ECO:0000256" key="2">
    <source>
        <dbReference type="ARBA" id="ARBA00022723"/>
    </source>
</evidence>
<dbReference type="CDD" id="cd02340">
    <property type="entry name" value="ZZ_NBR1_like"/>
    <property type="match status" value="2"/>
</dbReference>
<dbReference type="InterPro" id="IPR009060">
    <property type="entry name" value="UBA-like_sf"/>
</dbReference>
<comment type="subcellular location">
    <subcellularLocation>
        <location evidence="1">Cytoplasmic vesicle</location>
        <location evidence="1">Autophagosome</location>
    </subcellularLocation>
</comment>
<dbReference type="InterPro" id="IPR013783">
    <property type="entry name" value="Ig-like_fold"/>
</dbReference>
<dbReference type="GO" id="GO:0008270">
    <property type="term" value="F:zinc ion binding"/>
    <property type="evidence" value="ECO:0007669"/>
    <property type="project" value="UniProtKB-KW"/>
</dbReference>
<dbReference type="PROSITE" id="PS50135">
    <property type="entry name" value="ZF_ZZ_2"/>
    <property type="match status" value="2"/>
</dbReference>
<comment type="caution">
    <text evidence="9">The sequence shown here is derived from an EMBL/GenBank/DDBJ whole genome shotgun (WGS) entry which is preliminary data.</text>
</comment>
<dbReference type="Gene3D" id="1.10.8.10">
    <property type="entry name" value="DNA helicase RuvA subunit, C-terminal domain"/>
    <property type="match status" value="1"/>
</dbReference>
<dbReference type="Gene3D" id="3.10.20.90">
    <property type="entry name" value="Phosphatidylinositol 3-kinase Catalytic Subunit, Chain A, domain 1"/>
    <property type="match status" value="1"/>
</dbReference>
<dbReference type="PROSITE" id="PS50030">
    <property type="entry name" value="UBA"/>
    <property type="match status" value="1"/>
</dbReference>
<dbReference type="InterPro" id="IPR032350">
    <property type="entry name" value="Nbr1_FW"/>
</dbReference>
<dbReference type="STRING" id="74557.A0A1V9ZC20"/>
<evidence type="ECO:0000256" key="3">
    <source>
        <dbReference type="ARBA" id="ARBA00022771"/>
    </source>
</evidence>
<organism evidence="9 10">
    <name type="scientific">Thraustotheca clavata</name>
    <dbReference type="NCBI Taxonomy" id="74557"/>
    <lineage>
        <taxon>Eukaryota</taxon>
        <taxon>Sar</taxon>
        <taxon>Stramenopiles</taxon>
        <taxon>Oomycota</taxon>
        <taxon>Saprolegniomycetes</taxon>
        <taxon>Saprolegniales</taxon>
        <taxon>Achlyaceae</taxon>
        <taxon>Thraustotheca</taxon>
    </lineage>
</organism>
<dbReference type="CDD" id="cd14319">
    <property type="entry name" value="UBA_NBR1"/>
    <property type="match status" value="1"/>
</dbReference>
<dbReference type="GO" id="GO:0005776">
    <property type="term" value="C:autophagosome"/>
    <property type="evidence" value="ECO:0007669"/>
    <property type="project" value="UniProtKB-SubCell"/>
</dbReference>
<dbReference type="Gene3D" id="2.60.40.10">
    <property type="entry name" value="Immunoglobulins"/>
    <property type="match status" value="1"/>
</dbReference>
<evidence type="ECO:0000313" key="9">
    <source>
        <dbReference type="EMBL" id="OQR95461.1"/>
    </source>
</evidence>
<feature type="domain" description="UBA" evidence="7">
    <location>
        <begin position="712"/>
        <end position="756"/>
    </location>
</feature>
<dbReference type="AlphaFoldDB" id="A0A1V9ZC20"/>
<dbReference type="PANTHER" id="PTHR20930:SF0">
    <property type="entry name" value="PROTEIN ILRUN"/>
    <property type="match status" value="1"/>
</dbReference>
<feature type="region of interest" description="Disordered" evidence="6">
    <location>
        <begin position="631"/>
        <end position="655"/>
    </location>
</feature>
<name>A0A1V9ZC20_9STRA</name>
<dbReference type="SUPFAM" id="SSF46934">
    <property type="entry name" value="UBA-like"/>
    <property type="match status" value="1"/>
</dbReference>
<evidence type="ECO:0000256" key="1">
    <source>
        <dbReference type="ARBA" id="ARBA00004419"/>
    </source>
</evidence>